<dbReference type="Gene3D" id="1.10.630.10">
    <property type="entry name" value="Cytochrome P450"/>
    <property type="match status" value="1"/>
</dbReference>
<evidence type="ECO:0000256" key="2">
    <source>
        <dbReference type="ARBA" id="ARBA00022723"/>
    </source>
</evidence>
<dbReference type="EMBL" id="MAVT02000441">
    <property type="protein sequence ID" value="POS75815.1"/>
    <property type="molecule type" value="Genomic_DNA"/>
</dbReference>
<dbReference type="OrthoDB" id="1470350at2759"/>
<dbReference type="PANTHER" id="PTHR24305:SF199">
    <property type="entry name" value="P450, PUTATIVE (EUROFUNG)-RELATED"/>
    <property type="match status" value="1"/>
</dbReference>
<accession>A0A2P5HZX4</accession>
<keyword evidence="1" id="KW-0349">Heme</keyword>
<evidence type="ECO:0000256" key="4">
    <source>
        <dbReference type="SAM" id="Phobius"/>
    </source>
</evidence>
<evidence type="ECO:0000256" key="3">
    <source>
        <dbReference type="ARBA" id="ARBA00023004"/>
    </source>
</evidence>
<evidence type="ECO:0000313" key="6">
    <source>
        <dbReference type="Proteomes" id="UP000094444"/>
    </source>
</evidence>
<dbReference type="InterPro" id="IPR001128">
    <property type="entry name" value="Cyt_P450"/>
</dbReference>
<dbReference type="GO" id="GO:0020037">
    <property type="term" value="F:heme binding"/>
    <property type="evidence" value="ECO:0007669"/>
    <property type="project" value="InterPro"/>
</dbReference>
<evidence type="ECO:0000256" key="1">
    <source>
        <dbReference type="ARBA" id="ARBA00022617"/>
    </source>
</evidence>
<keyword evidence="4" id="KW-1133">Transmembrane helix</keyword>
<keyword evidence="3" id="KW-0408">Iron</keyword>
<dbReference type="PANTHER" id="PTHR24305">
    <property type="entry name" value="CYTOCHROME P450"/>
    <property type="match status" value="1"/>
</dbReference>
<dbReference type="InterPro" id="IPR036396">
    <property type="entry name" value="Cyt_P450_sf"/>
</dbReference>
<name>A0A2P5HZX4_DIAHE</name>
<keyword evidence="4" id="KW-0812">Transmembrane</keyword>
<dbReference type="Pfam" id="PF00067">
    <property type="entry name" value="p450"/>
    <property type="match status" value="1"/>
</dbReference>
<keyword evidence="4" id="KW-0472">Membrane</keyword>
<dbReference type="GO" id="GO:0005506">
    <property type="term" value="F:iron ion binding"/>
    <property type="evidence" value="ECO:0007669"/>
    <property type="project" value="InterPro"/>
</dbReference>
<protein>
    <submittedName>
        <fullName evidence="5">Benzoate 4-monooxygenase cytochrome P450</fullName>
    </submittedName>
</protein>
<comment type="caution">
    <text evidence="5">The sequence shown here is derived from an EMBL/GenBank/DDBJ whole genome shotgun (WGS) entry which is preliminary data.</text>
</comment>
<proteinExistence type="predicted"/>
<gene>
    <name evidence="5" type="ORF">DHEL01_v205799</name>
</gene>
<dbReference type="Proteomes" id="UP000094444">
    <property type="component" value="Unassembled WGS sequence"/>
</dbReference>
<dbReference type="GO" id="GO:0004497">
    <property type="term" value="F:monooxygenase activity"/>
    <property type="evidence" value="ECO:0007669"/>
    <property type="project" value="UniProtKB-KW"/>
</dbReference>
<keyword evidence="6" id="KW-1185">Reference proteome</keyword>
<dbReference type="GO" id="GO:0016705">
    <property type="term" value="F:oxidoreductase activity, acting on paired donors, with incorporation or reduction of molecular oxygen"/>
    <property type="evidence" value="ECO:0007669"/>
    <property type="project" value="InterPro"/>
</dbReference>
<evidence type="ECO:0000313" key="5">
    <source>
        <dbReference type="EMBL" id="POS75815.1"/>
    </source>
</evidence>
<dbReference type="AlphaFoldDB" id="A0A2P5HZX4"/>
<dbReference type="STRING" id="158607.A0A2P5HZX4"/>
<dbReference type="SUPFAM" id="SSF48264">
    <property type="entry name" value="Cytochrome P450"/>
    <property type="match status" value="1"/>
</dbReference>
<sequence>MATNLDVIWSSQKFPVFSLLATVILTYFLFQIIYNIYFHPLANIPGPRTWSISRLPFIGALLRGTIVHDFERLHSIYGPVIRVAPNEVTFADEAAWADIFQTRADTEQFLKDPLWWGRQRGQPNSLLSAIDPEEHASIRMILAPAFTARALRAQEPIIHQYVNLLVERLHELVTAAQDKRERAADIDMTPWFHFTTFDVFGDLGFGESFNCLQSSKYHPWIALLFNSVKAASFIAAVKYYPLLQSILLKCIPKSLKQTQTDHFWQPLPGWTSPWKIALQHHGTG</sequence>
<keyword evidence="2" id="KW-0479">Metal-binding</keyword>
<reference evidence="5" key="1">
    <citation type="submission" date="2017-09" db="EMBL/GenBank/DDBJ databases">
        <title>Polyketide synthases of a Diaporthe helianthi virulent isolate.</title>
        <authorList>
            <person name="Baroncelli R."/>
        </authorList>
    </citation>
    <scope>NUCLEOTIDE SEQUENCE [LARGE SCALE GENOMIC DNA]</scope>
    <source>
        <strain evidence="5">7/96</strain>
    </source>
</reference>
<feature type="transmembrane region" description="Helical" evidence="4">
    <location>
        <begin position="16"/>
        <end position="38"/>
    </location>
</feature>
<dbReference type="InterPro" id="IPR050121">
    <property type="entry name" value="Cytochrome_P450_monoxygenase"/>
</dbReference>
<dbReference type="InParanoid" id="A0A2P5HZX4"/>
<organism evidence="5 6">
    <name type="scientific">Diaporthe helianthi</name>
    <dbReference type="NCBI Taxonomy" id="158607"/>
    <lineage>
        <taxon>Eukaryota</taxon>
        <taxon>Fungi</taxon>
        <taxon>Dikarya</taxon>
        <taxon>Ascomycota</taxon>
        <taxon>Pezizomycotina</taxon>
        <taxon>Sordariomycetes</taxon>
        <taxon>Sordariomycetidae</taxon>
        <taxon>Diaporthales</taxon>
        <taxon>Diaporthaceae</taxon>
        <taxon>Diaporthe</taxon>
    </lineage>
</organism>